<evidence type="ECO:0000313" key="7">
    <source>
        <dbReference type="EMBL" id="QJE95145.1"/>
    </source>
</evidence>
<dbReference type="PANTHER" id="PTHR10357:SF215">
    <property type="entry name" value="ALPHA-AMYLASE 1"/>
    <property type="match status" value="1"/>
</dbReference>
<keyword evidence="3" id="KW-0479">Metal-binding</keyword>
<dbReference type="Proteomes" id="UP000501812">
    <property type="component" value="Chromosome"/>
</dbReference>
<keyword evidence="5" id="KW-0106">Calcium</keyword>
<dbReference type="InterPro" id="IPR017853">
    <property type="entry name" value="GH"/>
</dbReference>
<evidence type="ECO:0000256" key="4">
    <source>
        <dbReference type="ARBA" id="ARBA00022729"/>
    </source>
</evidence>
<evidence type="ECO:0000256" key="1">
    <source>
        <dbReference type="ARBA" id="ARBA00001913"/>
    </source>
</evidence>
<dbReference type="KEGG" id="luo:HHL09_04945"/>
<dbReference type="InterPro" id="IPR002044">
    <property type="entry name" value="CBM20"/>
</dbReference>
<dbReference type="GO" id="GO:0016740">
    <property type="term" value="F:transferase activity"/>
    <property type="evidence" value="ECO:0007669"/>
    <property type="project" value="UniProtKB-KW"/>
</dbReference>
<dbReference type="AlphaFoldDB" id="A0A858REJ2"/>
<dbReference type="EMBL" id="CP051774">
    <property type="protein sequence ID" value="QJE95145.1"/>
    <property type="molecule type" value="Genomic_DNA"/>
</dbReference>
<dbReference type="InterPro" id="IPR013780">
    <property type="entry name" value="Glyco_hydro_b"/>
</dbReference>
<dbReference type="GO" id="GO:2001070">
    <property type="term" value="F:starch binding"/>
    <property type="evidence" value="ECO:0007669"/>
    <property type="project" value="InterPro"/>
</dbReference>
<dbReference type="SMART" id="SM00642">
    <property type="entry name" value="Aamy"/>
    <property type="match status" value="1"/>
</dbReference>
<dbReference type="SUPFAM" id="SSF51445">
    <property type="entry name" value="(Trans)glycosidases"/>
    <property type="match status" value="1"/>
</dbReference>
<keyword evidence="4" id="KW-0732">Signal</keyword>
<dbReference type="Gene3D" id="3.20.20.80">
    <property type="entry name" value="Glycosidases"/>
    <property type="match status" value="1"/>
</dbReference>
<dbReference type="SMART" id="SM01065">
    <property type="entry name" value="CBM_2"/>
    <property type="match status" value="1"/>
</dbReference>
<evidence type="ECO:0000259" key="6">
    <source>
        <dbReference type="PROSITE" id="PS51166"/>
    </source>
</evidence>
<sequence>MEGLKQELDVIADSDVEFRCETIYFLVLDRFAIGTPDKQRIEPDDMFDSTHLEWNKYWGGDLQGLIDQLDYLRSFGVSAIWTTPLFEQVRAMTTGDSAPRAPIHGYWTSDFKRINPRWMNDPSEKRLFTRDDTVFDSLLREMHAHDMRFILDIVCNHSSPETGEGKGKLYDDGKLIADFDHDEDHWYHHYGTTTDWHDEWQVQNCEIGGLATFNENNIRYRNHIKEAVKMWIGKGVDALRIDTVKHMPLWFWQEFTSDIGAVNPNVFRFGEWINSHPENQKSVEFANSAGMSILDFGFCLGARLSFTTEQGFPALTAILDQDANYSCPTELVTFFENHDMPRLQSEGVSDRQLELALVLLLTSRGIPCLYYGCEQYLHNDTEGGEDPYNRPMMECWGETPARRLIGILATERRHNQAIQVGGQWTKWVDENTYIYLRRYRESRCLVILNKGAERKIEVENLDFPDGEHTCLISGEKVIIRGDKASLQLGAEAALVITRQAPHVEGKSVVRLLVNGAPTQPGDRLAVIGDCSELGCWDLQHAWDLECVNGNCWFGELAFNESAGSLVGYKLVIFRATEGRPPIRENRTVRRRLILSSGYTKWRDQWEE</sequence>
<dbReference type="Gene3D" id="2.60.40.10">
    <property type="entry name" value="Immunoglobulins"/>
    <property type="match status" value="1"/>
</dbReference>
<dbReference type="InterPro" id="IPR013784">
    <property type="entry name" value="Carb-bd-like_fold"/>
</dbReference>
<evidence type="ECO:0000256" key="3">
    <source>
        <dbReference type="ARBA" id="ARBA00022723"/>
    </source>
</evidence>
<dbReference type="InterPro" id="IPR006047">
    <property type="entry name" value="GH13_cat_dom"/>
</dbReference>
<proteinExistence type="inferred from homology"/>
<protein>
    <submittedName>
        <fullName evidence="7">Cyclomaltodextrin glucanotransferase</fullName>
    </submittedName>
</protein>
<dbReference type="GO" id="GO:0046872">
    <property type="term" value="F:metal ion binding"/>
    <property type="evidence" value="ECO:0007669"/>
    <property type="project" value="UniProtKB-KW"/>
</dbReference>
<accession>A0A858REJ2</accession>
<evidence type="ECO:0000256" key="2">
    <source>
        <dbReference type="ARBA" id="ARBA00008061"/>
    </source>
</evidence>
<keyword evidence="8" id="KW-1185">Reference proteome</keyword>
<dbReference type="RefSeq" id="WP_169453366.1">
    <property type="nucleotide sequence ID" value="NZ_CP051774.1"/>
</dbReference>
<reference evidence="7 8" key="1">
    <citation type="submission" date="2020-04" db="EMBL/GenBank/DDBJ databases">
        <title>Luteolibacter sp. G-1-1-1 isolated from soil.</title>
        <authorList>
            <person name="Dahal R.H."/>
        </authorList>
    </citation>
    <scope>NUCLEOTIDE SEQUENCE [LARGE SCALE GENOMIC DNA]</scope>
    <source>
        <strain evidence="7 8">G-1-1-1</strain>
    </source>
</reference>
<dbReference type="SUPFAM" id="SSF49452">
    <property type="entry name" value="Starch-binding domain-like"/>
    <property type="match status" value="1"/>
</dbReference>
<name>A0A858REJ2_9BACT</name>
<dbReference type="Gene3D" id="2.60.40.1180">
    <property type="entry name" value="Golgi alpha-mannosidase II"/>
    <property type="match status" value="1"/>
</dbReference>
<feature type="domain" description="CBM20" evidence="6">
    <location>
        <begin position="501"/>
        <end position="607"/>
    </location>
</feature>
<keyword evidence="7" id="KW-0808">Transferase</keyword>
<comment type="similarity">
    <text evidence="2">Belongs to the glycosyl hydrolase 13 family.</text>
</comment>
<gene>
    <name evidence="7" type="ORF">HHL09_04945</name>
</gene>
<dbReference type="Pfam" id="PF00686">
    <property type="entry name" value="CBM_20"/>
    <property type="match status" value="1"/>
</dbReference>
<dbReference type="PANTHER" id="PTHR10357">
    <property type="entry name" value="ALPHA-AMYLASE FAMILY MEMBER"/>
    <property type="match status" value="1"/>
</dbReference>
<dbReference type="Pfam" id="PF00128">
    <property type="entry name" value="Alpha-amylase"/>
    <property type="match status" value="1"/>
</dbReference>
<organism evidence="7 8">
    <name type="scientific">Luteolibacter luteus</name>
    <dbReference type="NCBI Taxonomy" id="2728835"/>
    <lineage>
        <taxon>Bacteria</taxon>
        <taxon>Pseudomonadati</taxon>
        <taxon>Verrucomicrobiota</taxon>
        <taxon>Verrucomicrobiia</taxon>
        <taxon>Verrucomicrobiales</taxon>
        <taxon>Verrucomicrobiaceae</taxon>
        <taxon>Luteolibacter</taxon>
    </lineage>
</organism>
<evidence type="ECO:0000256" key="5">
    <source>
        <dbReference type="ARBA" id="ARBA00022837"/>
    </source>
</evidence>
<dbReference type="InterPro" id="IPR013783">
    <property type="entry name" value="Ig-like_fold"/>
</dbReference>
<comment type="cofactor">
    <cofactor evidence="1">
        <name>Ca(2+)</name>
        <dbReference type="ChEBI" id="CHEBI:29108"/>
    </cofactor>
</comment>
<dbReference type="GO" id="GO:0005975">
    <property type="term" value="P:carbohydrate metabolic process"/>
    <property type="evidence" value="ECO:0007669"/>
    <property type="project" value="InterPro"/>
</dbReference>
<dbReference type="SUPFAM" id="SSF51011">
    <property type="entry name" value="Glycosyl hydrolase domain"/>
    <property type="match status" value="1"/>
</dbReference>
<dbReference type="PROSITE" id="PS51166">
    <property type="entry name" value="CBM20"/>
    <property type="match status" value="1"/>
</dbReference>
<evidence type="ECO:0000313" key="8">
    <source>
        <dbReference type="Proteomes" id="UP000501812"/>
    </source>
</evidence>